<dbReference type="EMBL" id="NIVC01000059">
    <property type="protein sequence ID" value="PAA92206.1"/>
    <property type="molecule type" value="Genomic_DNA"/>
</dbReference>
<dbReference type="PANTHER" id="PTHR18945">
    <property type="entry name" value="NEUROTRANSMITTER GATED ION CHANNEL"/>
    <property type="match status" value="1"/>
</dbReference>
<dbReference type="InterPro" id="IPR038050">
    <property type="entry name" value="Neuro_actylchol_rec"/>
</dbReference>
<dbReference type="InterPro" id="IPR036719">
    <property type="entry name" value="Neuro-gated_channel_TM_sf"/>
</dbReference>
<dbReference type="InterPro" id="IPR006202">
    <property type="entry name" value="Neur_chan_lig-bd"/>
</dbReference>
<evidence type="ECO:0000256" key="5">
    <source>
        <dbReference type="RuleBase" id="RU000687"/>
    </source>
</evidence>
<evidence type="ECO:0008006" key="10">
    <source>
        <dbReference type="Google" id="ProtNLM"/>
    </source>
</evidence>
<feature type="transmembrane region" description="Helical" evidence="5">
    <location>
        <begin position="250"/>
        <end position="273"/>
    </location>
</feature>
<dbReference type="InterPro" id="IPR036734">
    <property type="entry name" value="Neur_chan_lig-bd_sf"/>
</dbReference>
<feature type="domain" description="Neurotransmitter-gated ion-channel ligand-binding" evidence="6">
    <location>
        <begin position="37"/>
        <end position="225"/>
    </location>
</feature>
<dbReference type="AlphaFoldDB" id="A0A267H1R5"/>
<accession>A0A267H1R5</accession>
<feature type="domain" description="Neurotransmitter-gated ion-channel transmembrane" evidence="7">
    <location>
        <begin position="255"/>
        <end position="374"/>
    </location>
</feature>
<keyword evidence="5" id="KW-0406">Ion transport</keyword>
<evidence type="ECO:0000259" key="7">
    <source>
        <dbReference type="Pfam" id="PF02932"/>
    </source>
</evidence>
<keyword evidence="9" id="KW-1185">Reference proteome</keyword>
<feature type="transmembrane region" description="Helical" evidence="5">
    <location>
        <begin position="280"/>
        <end position="297"/>
    </location>
</feature>
<keyword evidence="5" id="KW-0407">Ion channel</keyword>
<dbReference type="Proteomes" id="UP000215902">
    <property type="component" value="Unassembled WGS sequence"/>
</dbReference>
<organism evidence="8 9">
    <name type="scientific">Macrostomum lignano</name>
    <dbReference type="NCBI Taxonomy" id="282301"/>
    <lineage>
        <taxon>Eukaryota</taxon>
        <taxon>Metazoa</taxon>
        <taxon>Spiralia</taxon>
        <taxon>Lophotrochozoa</taxon>
        <taxon>Platyhelminthes</taxon>
        <taxon>Rhabditophora</taxon>
        <taxon>Macrostomorpha</taxon>
        <taxon>Macrostomida</taxon>
        <taxon>Macrostomidae</taxon>
        <taxon>Macrostomum</taxon>
    </lineage>
</organism>
<proteinExistence type="inferred from homology"/>
<dbReference type="STRING" id="282301.A0A267H1R5"/>
<evidence type="ECO:0000313" key="9">
    <source>
        <dbReference type="Proteomes" id="UP000215902"/>
    </source>
</evidence>
<dbReference type="InterPro" id="IPR006029">
    <property type="entry name" value="Neurotrans-gated_channel_TM"/>
</dbReference>
<dbReference type="PRINTS" id="PR00252">
    <property type="entry name" value="NRIONCHANNEL"/>
</dbReference>
<keyword evidence="5" id="KW-0813">Transport</keyword>
<comment type="caution">
    <text evidence="8">The sequence shown here is derived from an EMBL/GenBank/DDBJ whole genome shotgun (WGS) entry which is preliminary data.</text>
</comment>
<dbReference type="OrthoDB" id="5809364at2759"/>
<dbReference type="Pfam" id="PF02931">
    <property type="entry name" value="Neur_chan_LBD"/>
    <property type="match status" value="1"/>
</dbReference>
<feature type="transmembrane region" description="Helical" evidence="5">
    <location>
        <begin position="309"/>
        <end position="332"/>
    </location>
</feature>
<keyword evidence="4 5" id="KW-0472">Membrane</keyword>
<dbReference type="GO" id="GO:0005230">
    <property type="term" value="F:extracellular ligand-gated monoatomic ion channel activity"/>
    <property type="evidence" value="ECO:0007669"/>
    <property type="project" value="InterPro"/>
</dbReference>
<dbReference type="CDD" id="cd19051">
    <property type="entry name" value="LGIC_TM_cation"/>
    <property type="match status" value="1"/>
</dbReference>
<dbReference type="InterPro" id="IPR006201">
    <property type="entry name" value="Neur_channel"/>
</dbReference>
<evidence type="ECO:0000256" key="3">
    <source>
        <dbReference type="ARBA" id="ARBA00022989"/>
    </source>
</evidence>
<keyword evidence="2 5" id="KW-0812">Transmembrane</keyword>
<dbReference type="InterPro" id="IPR018000">
    <property type="entry name" value="Neurotransmitter_ion_chnl_CS"/>
</dbReference>
<feature type="chain" id="PRO_5022271712" description="Neur_chan_LBD domain-containing protein" evidence="5">
    <location>
        <begin position="22"/>
        <end position="434"/>
    </location>
</feature>
<dbReference type="PROSITE" id="PS00236">
    <property type="entry name" value="NEUROTR_ION_CHANNEL"/>
    <property type="match status" value="1"/>
</dbReference>
<reference evidence="8 9" key="1">
    <citation type="submission" date="2017-06" db="EMBL/GenBank/DDBJ databases">
        <title>A platform for efficient transgenesis in Macrostomum lignano, a flatworm model organism for stem cell research.</title>
        <authorList>
            <person name="Berezikov E."/>
        </authorList>
    </citation>
    <scope>NUCLEOTIDE SEQUENCE [LARGE SCALE GENOMIC DNA]</scope>
    <source>
        <strain evidence="8">DV1</strain>
        <tissue evidence="8">Whole organism</tissue>
    </source>
</reference>
<keyword evidence="3 5" id="KW-1133">Transmembrane helix</keyword>
<dbReference type="SUPFAM" id="SSF63712">
    <property type="entry name" value="Nicotinic receptor ligand binding domain-like"/>
    <property type="match status" value="1"/>
</dbReference>
<evidence type="ECO:0000256" key="1">
    <source>
        <dbReference type="ARBA" id="ARBA00004141"/>
    </source>
</evidence>
<evidence type="ECO:0000313" key="8">
    <source>
        <dbReference type="EMBL" id="PAA92206.1"/>
    </source>
</evidence>
<dbReference type="GO" id="GO:0004888">
    <property type="term" value="F:transmembrane signaling receptor activity"/>
    <property type="evidence" value="ECO:0007669"/>
    <property type="project" value="InterPro"/>
</dbReference>
<dbReference type="Gene3D" id="2.70.170.10">
    <property type="entry name" value="Neurotransmitter-gated ion-channel ligand-binding domain"/>
    <property type="match status" value="1"/>
</dbReference>
<dbReference type="SUPFAM" id="SSF90112">
    <property type="entry name" value="Neurotransmitter-gated ion-channel transmembrane pore"/>
    <property type="match status" value="1"/>
</dbReference>
<comment type="subcellular location">
    <subcellularLocation>
        <location evidence="1">Membrane</location>
        <topology evidence="1">Multi-pass membrane protein</topology>
    </subcellularLocation>
</comment>
<keyword evidence="5" id="KW-0732">Signal</keyword>
<sequence>MKPTLFAIFVTLLLTAAGVQGQQDFEGELDTYLKNNISYFSPNLLPRINKDKVIQIVMDSLLCQIVSVDTAKQSIKISAIIQAVWEEDRLVWDPKKFGGVKVINRDASEIWFPVIIVYNGIGDGQLLEPQMPVDLLSTTVNSTQVTAMWRREFEFACQFDVSKFPWDQHDCELEFFFSDQGHGNSMVIPIAKTNYPFNIKALYTESSEWTLVNASSKAEYRAYNLIRGVAAKQMLPSYIIKVQFKRVSTYYLISVITPLLLLTLLQVLVYFVPLESGEKLGFGITIMLSYTVFLLLLDGILPKSQSTPAIASFITSAMILSTVSLLLTSLIMRFHYAPEGTKMPACARGFFVRFLGRVFCVNGSSSAQVGETPTADAAASESSVRKMADSAPVAKSEWIVASYAIERLMVALGVFATAAIIGVFVLKPMIQNQD</sequence>
<name>A0A267H1R5_9PLAT</name>
<feature type="transmembrane region" description="Helical" evidence="5">
    <location>
        <begin position="408"/>
        <end position="426"/>
    </location>
</feature>
<evidence type="ECO:0000256" key="4">
    <source>
        <dbReference type="ARBA" id="ARBA00023136"/>
    </source>
</evidence>
<gene>
    <name evidence="8" type="ORF">BOX15_Mlig033226g1</name>
</gene>
<dbReference type="GO" id="GO:0016020">
    <property type="term" value="C:membrane"/>
    <property type="evidence" value="ECO:0007669"/>
    <property type="project" value="UniProtKB-SubCell"/>
</dbReference>
<dbReference type="Gene3D" id="1.20.58.390">
    <property type="entry name" value="Neurotransmitter-gated ion-channel transmembrane domain"/>
    <property type="match status" value="1"/>
</dbReference>
<evidence type="ECO:0000256" key="2">
    <source>
        <dbReference type="ARBA" id="ARBA00022692"/>
    </source>
</evidence>
<dbReference type="CDD" id="cd18989">
    <property type="entry name" value="LGIC_ECD_cation"/>
    <property type="match status" value="1"/>
</dbReference>
<protein>
    <recommendedName>
        <fullName evidence="10">Neur_chan_LBD domain-containing protein</fullName>
    </recommendedName>
</protein>
<dbReference type="Pfam" id="PF02932">
    <property type="entry name" value="Neur_chan_memb"/>
    <property type="match status" value="1"/>
</dbReference>
<evidence type="ECO:0000259" key="6">
    <source>
        <dbReference type="Pfam" id="PF02931"/>
    </source>
</evidence>
<comment type="similarity">
    <text evidence="5">Belongs to the ligand-gated ion channel (TC 1.A.9) family.</text>
</comment>
<feature type="signal peptide" evidence="5">
    <location>
        <begin position="1"/>
        <end position="21"/>
    </location>
</feature>